<evidence type="ECO:0000256" key="1">
    <source>
        <dbReference type="ARBA" id="ARBA00009176"/>
    </source>
</evidence>
<gene>
    <name evidence="3" type="ORF">TTRE_0000058001</name>
</gene>
<protein>
    <submittedName>
        <fullName evidence="3">Inosine:uridine preferring nucleoside hydrolase</fullName>
    </submittedName>
</protein>
<evidence type="ECO:0000313" key="4">
    <source>
        <dbReference type="Proteomes" id="UP000030665"/>
    </source>
</evidence>
<dbReference type="SUPFAM" id="SSF53590">
    <property type="entry name" value="Nucleoside hydrolase"/>
    <property type="match status" value="1"/>
</dbReference>
<dbReference type="InterPro" id="IPR052775">
    <property type="entry name" value="IUN_hydrolase"/>
</dbReference>
<dbReference type="EMBL" id="HG805819">
    <property type="protein sequence ID" value="CDW52321.1"/>
    <property type="molecule type" value="Genomic_DNA"/>
</dbReference>
<dbReference type="STRING" id="36087.A0A077YX10"/>
<dbReference type="Gene3D" id="3.90.245.10">
    <property type="entry name" value="Ribonucleoside hydrolase-like"/>
    <property type="match status" value="1"/>
</dbReference>
<reference evidence="3" key="2">
    <citation type="submission" date="2014-03" db="EMBL/GenBank/DDBJ databases">
        <title>The whipworm genome and dual-species transcriptomics of an intimate host-pathogen interaction.</title>
        <authorList>
            <person name="Foth B.J."/>
            <person name="Tsai I.J."/>
            <person name="Reid A.J."/>
            <person name="Bancroft A.J."/>
            <person name="Nichol S."/>
            <person name="Tracey A."/>
            <person name="Holroyd N."/>
            <person name="Cotton J.A."/>
            <person name="Stanley E.J."/>
            <person name="Zarowiecki M."/>
            <person name="Liu J.Z."/>
            <person name="Huckvale T."/>
            <person name="Cooper P.J."/>
            <person name="Grencis R.K."/>
            <person name="Berriman M."/>
        </authorList>
    </citation>
    <scope>NUCLEOTIDE SEQUENCE [LARGE SCALE GENOMIC DNA]</scope>
</reference>
<dbReference type="Proteomes" id="UP000030665">
    <property type="component" value="Unassembled WGS sequence"/>
</dbReference>
<dbReference type="PANTHER" id="PTHR46190">
    <property type="entry name" value="SI:CH211-201H21.5-RELATED"/>
    <property type="match status" value="1"/>
</dbReference>
<dbReference type="OrthoDB" id="432381at2759"/>
<dbReference type="InterPro" id="IPR036452">
    <property type="entry name" value="Ribo_hydro-like"/>
</dbReference>
<dbReference type="Pfam" id="PF01156">
    <property type="entry name" value="IU_nuc_hydro"/>
    <property type="match status" value="1"/>
</dbReference>
<dbReference type="InterPro" id="IPR001910">
    <property type="entry name" value="Inosine/uridine_hydrolase_dom"/>
</dbReference>
<dbReference type="AlphaFoldDB" id="A0A077YX10"/>
<accession>A0A077YX10</accession>
<reference evidence="3" key="1">
    <citation type="submission" date="2014-01" db="EMBL/GenBank/DDBJ databases">
        <authorList>
            <person name="Aslett M."/>
        </authorList>
    </citation>
    <scope>NUCLEOTIDE SEQUENCE</scope>
</reference>
<keyword evidence="3" id="KW-0378">Hydrolase</keyword>
<comment type="similarity">
    <text evidence="1">Belongs to the IUNH family.</text>
</comment>
<dbReference type="PANTHER" id="PTHR46190:SF1">
    <property type="entry name" value="SI:CH211-201H21.5"/>
    <property type="match status" value="1"/>
</dbReference>
<dbReference type="GO" id="GO:0016799">
    <property type="term" value="F:hydrolase activity, hydrolyzing N-glycosyl compounds"/>
    <property type="evidence" value="ECO:0007669"/>
    <property type="project" value="InterPro"/>
</dbReference>
<evidence type="ECO:0000259" key="2">
    <source>
        <dbReference type="Pfam" id="PF01156"/>
    </source>
</evidence>
<proteinExistence type="inferred from homology"/>
<evidence type="ECO:0000313" key="3">
    <source>
        <dbReference type="EMBL" id="CDW52321.1"/>
    </source>
</evidence>
<name>A0A077YX10_TRITR</name>
<organism evidence="3 4">
    <name type="scientific">Trichuris trichiura</name>
    <name type="common">Whipworm</name>
    <name type="synonym">Trichocephalus trichiurus</name>
    <dbReference type="NCBI Taxonomy" id="36087"/>
    <lineage>
        <taxon>Eukaryota</taxon>
        <taxon>Metazoa</taxon>
        <taxon>Ecdysozoa</taxon>
        <taxon>Nematoda</taxon>
        <taxon>Enoplea</taxon>
        <taxon>Dorylaimia</taxon>
        <taxon>Trichinellida</taxon>
        <taxon>Trichuridae</taxon>
        <taxon>Trichuris</taxon>
    </lineage>
</organism>
<sequence length="351" mass="38210">MTNFLDMSAKKKVDLIIDADTAGDDVASLVLACLHANVRLLAVTVCMGNVDFDQQIRNTLYTLEQCDAEQRVRVYAGSRQPLEGNVQLATEVHGLDGMGDANFPPPIRATIATGEDAVSALIRLTGQRPGQLTILAQAPLTNIAKAVMRDPNFARNTKRLFIMGGTYFCRGNVTPAAEYNFFVDPKAASIVLQAGFAQCYLIDWGVCVRDGFWDFHFLDRLAKSDAKLAKFILAVIRRNLAFCKTAQRMDGTIGSDSLVMAVIADESICRGWIACYMQVETTGQLTRGATVVDNLDAERINVRVCKGVDSSNDNLLANNYRFSVSETDLIACEGCNGPLGAKSIRPVLLAP</sequence>
<feature type="domain" description="Inosine/uridine-preferring nucleoside hydrolase" evidence="2">
    <location>
        <begin position="15"/>
        <end position="310"/>
    </location>
</feature>
<keyword evidence="4" id="KW-1185">Reference proteome</keyword>